<evidence type="ECO:0000313" key="3">
    <source>
        <dbReference type="EMBL" id="KAG2253338.1"/>
    </source>
</evidence>
<dbReference type="EMBL" id="JAAMPC010000016">
    <property type="protein sequence ID" value="KAG2253338.1"/>
    <property type="molecule type" value="Genomic_DNA"/>
</dbReference>
<name>A0A8X7PMF9_BRACI</name>
<dbReference type="InterPro" id="IPR026960">
    <property type="entry name" value="RVT-Znf"/>
</dbReference>
<gene>
    <name evidence="3" type="ORF">Bca52824_083474</name>
</gene>
<evidence type="ECO:0000259" key="2">
    <source>
        <dbReference type="Pfam" id="PF13966"/>
    </source>
</evidence>
<dbReference type="Proteomes" id="UP000886595">
    <property type="component" value="Unassembled WGS sequence"/>
</dbReference>
<reference evidence="3 4" key="1">
    <citation type="submission" date="2020-02" db="EMBL/GenBank/DDBJ databases">
        <authorList>
            <person name="Ma Q."/>
            <person name="Huang Y."/>
            <person name="Song X."/>
            <person name="Pei D."/>
        </authorList>
    </citation>
    <scope>NUCLEOTIDE SEQUENCE [LARGE SCALE GENOMIC DNA]</scope>
    <source>
        <strain evidence="3">Sxm20200214</strain>
        <tissue evidence="3">Leaf</tissue>
    </source>
</reference>
<dbReference type="AlphaFoldDB" id="A0A8X7PMF9"/>
<feature type="compositionally biased region" description="Low complexity" evidence="1">
    <location>
        <begin position="251"/>
        <end position="262"/>
    </location>
</feature>
<comment type="caution">
    <text evidence="3">The sequence shown here is derived from an EMBL/GenBank/DDBJ whole genome shotgun (WGS) entry which is preliminary data.</text>
</comment>
<organism evidence="3 4">
    <name type="scientific">Brassica carinata</name>
    <name type="common">Ethiopian mustard</name>
    <name type="synonym">Abyssinian cabbage</name>
    <dbReference type="NCBI Taxonomy" id="52824"/>
    <lineage>
        <taxon>Eukaryota</taxon>
        <taxon>Viridiplantae</taxon>
        <taxon>Streptophyta</taxon>
        <taxon>Embryophyta</taxon>
        <taxon>Tracheophyta</taxon>
        <taxon>Spermatophyta</taxon>
        <taxon>Magnoliopsida</taxon>
        <taxon>eudicotyledons</taxon>
        <taxon>Gunneridae</taxon>
        <taxon>Pentapetalae</taxon>
        <taxon>rosids</taxon>
        <taxon>malvids</taxon>
        <taxon>Brassicales</taxon>
        <taxon>Brassicaceae</taxon>
        <taxon>Brassiceae</taxon>
        <taxon>Brassica</taxon>
    </lineage>
</organism>
<evidence type="ECO:0000313" key="4">
    <source>
        <dbReference type="Proteomes" id="UP000886595"/>
    </source>
</evidence>
<protein>
    <recommendedName>
        <fullName evidence="2">Reverse transcriptase zinc-binding domain-containing protein</fullName>
    </recommendedName>
</protein>
<accession>A0A8X7PMF9</accession>
<proteinExistence type="predicted"/>
<dbReference type="Pfam" id="PF13966">
    <property type="entry name" value="zf-RVT"/>
    <property type="match status" value="1"/>
</dbReference>
<dbReference type="OrthoDB" id="1110547at2759"/>
<feature type="domain" description="Reverse transcriptase zinc-binding" evidence="2">
    <location>
        <begin position="88"/>
        <end position="162"/>
    </location>
</feature>
<keyword evidence="4" id="KW-1185">Reference proteome</keyword>
<feature type="region of interest" description="Disordered" evidence="1">
    <location>
        <begin position="243"/>
        <end position="268"/>
    </location>
</feature>
<evidence type="ECO:0000256" key="1">
    <source>
        <dbReference type="SAM" id="MobiDB-lite"/>
    </source>
</evidence>
<sequence>MEKHDGCTETDQARRKSGNWKRKEWNIVLIENIFPENIKEQILATNIQGSHGEDTYYWEYTKTIHYTVKSGYWVQQSINKPDQSNETVDQPSLDGLFQQTWEMNTSPKVHHFLWKCLSDSLPAAANMRNRHIAKDCSYGRCAMENETINHILFTCPYARLIWALSPIHAPTNGVLSDSLYANLARVMNLKHQDPTEKVYDDLVPWLLWRIWKNRNEFLFKGIDYTAPSTVSKAREDMEEWLKRKEEEKNCSQYSPSQQSTPSMETPTH</sequence>